<evidence type="ECO:0008006" key="4">
    <source>
        <dbReference type="Google" id="ProtNLM"/>
    </source>
</evidence>
<protein>
    <recommendedName>
        <fullName evidence="4">Secreted protein</fullName>
    </recommendedName>
</protein>
<dbReference type="Proteomes" id="UP000572680">
    <property type="component" value="Unassembled WGS sequence"/>
</dbReference>
<keyword evidence="3" id="KW-1185">Reference proteome</keyword>
<evidence type="ECO:0000313" key="3">
    <source>
        <dbReference type="Proteomes" id="UP000572680"/>
    </source>
</evidence>
<gene>
    <name evidence="2" type="ORF">HNR61_002797</name>
</gene>
<dbReference type="AlphaFoldDB" id="A0A7W3LN22"/>
<keyword evidence="1" id="KW-0732">Signal</keyword>
<dbReference type="EMBL" id="JACJIA010000003">
    <property type="protein sequence ID" value="MBA8951166.1"/>
    <property type="molecule type" value="Genomic_DNA"/>
</dbReference>
<evidence type="ECO:0000256" key="1">
    <source>
        <dbReference type="SAM" id="SignalP"/>
    </source>
</evidence>
<accession>A0A7W3LN22</accession>
<proteinExistence type="predicted"/>
<reference evidence="2 3" key="1">
    <citation type="submission" date="2020-08" db="EMBL/GenBank/DDBJ databases">
        <title>Genomic Encyclopedia of Type Strains, Phase IV (KMG-IV): sequencing the most valuable type-strain genomes for metagenomic binning, comparative biology and taxonomic classification.</title>
        <authorList>
            <person name="Goeker M."/>
        </authorList>
    </citation>
    <scope>NUCLEOTIDE SEQUENCE [LARGE SCALE GENOMIC DNA]</scope>
    <source>
        <strain evidence="2 3">DSM 44197</strain>
    </source>
</reference>
<organism evidence="2 3">
    <name type="scientific">Actinomadura namibiensis</name>
    <dbReference type="NCBI Taxonomy" id="182080"/>
    <lineage>
        <taxon>Bacteria</taxon>
        <taxon>Bacillati</taxon>
        <taxon>Actinomycetota</taxon>
        <taxon>Actinomycetes</taxon>
        <taxon>Streptosporangiales</taxon>
        <taxon>Thermomonosporaceae</taxon>
        <taxon>Actinomadura</taxon>
    </lineage>
</organism>
<feature type="chain" id="PRO_5030953544" description="Secreted protein" evidence="1">
    <location>
        <begin position="33"/>
        <end position="273"/>
    </location>
</feature>
<comment type="caution">
    <text evidence="2">The sequence shown here is derived from an EMBL/GenBank/DDBJ whole genome shotgun (WGS) entry which is preliminary data.</text>
</comment>
<name>A0A7W3LN22_ACTNM</name>
<evidence type="ECO:0000313" key="2">
    <source>
        <dbReference type="EMBL" id="MBA8951166.1"/>
    </source>
</evidence>
<dbReference type="RefSeq" id="WP_182843537.1">
    <property type="nucleotide sequence ID" value="NZ_BAAALP010000009.1"/>
</dbReference>
<feature type="signal peptide" evidence="1">
    <location>
        <begin position="1"/>
        <end position="32"/>
    </location>
</feature>
<sequence length="273" mass="28563">MKKISQAGWAARTLVPAAGVALALTGATAAQAAPAKPAAPVQRAADPVPAFDFKDCPTLPTKYARLGSTCFEVVVTSGQFKLGKFDQQLTSPVRMTFANALDPETDTYTAIFGKMHSEKMVVRPGIFGDPILTAVYAKPEYAGVFDQPTGLGFPIKLGLQIRLTNPFLGGACLIGSSTNPIVLNLTTGTTAPPAPTPPITGKTPTIIQRDPFVIRSATHVDNTFAVPGAKGCALNVGLVNHIVNGQAGVPAAAGQSQMVFNEYIGQMPYTRLP</sequence>